<dbReference type="PANTHER" id="PTHR47955:SF19">
    <property type="entry name" value="CYTOCHROME P450 71A9-LIKE ISOFORM X1"/>
    <property type="match status" value="1"/>
</dbReference>
<keyword evidence="6 8" id="KW-0408">Iron</keyword>
<feature type="binding site" description="axial binding residue" evidence="8">
    <location>
        <position position="460"/>
    </location>
    <ligand>
        <name>heme</name>
        <dbReference type="ChEBI" id="CHEBI:30413"/>
    </ligand>
    <ligandPart>
        <name>Fe</name>
        <dbReference type="ChEBI" id="CHEBI:18248"/>
    </ligandPart>
</feature>
<sequence>METVATHSLLHLHLSHPFLLLLLLLLLLSLLLRVLLLFLRPQRTAASSTKLPLPPSSSRIPILGNLHQLGSLPHRTLRAMAARHGPIMLLQLGQVPALVVSSVDMAREVMKEQDHIFASRPSLKVPNMLLRDGRDVAFAPYGYYWRQVKKVSLLHLLSAKMVRSFRIVRREEVARMTDEISRSSSSGPVDVTGALKSLANHIISRITLGSSSKQETWDRQIEDVLGEASTLTGAFHAGDYFPSLRWLSRLSGMEDRVKRVLDVVDPILDEIIEKHSRRSWEDEREMDFVDILLSLQEDPEMKRFISNETIKAIVMDMYAAGTESTHIVIEWAMAELIRNPGTMKKLQDEVRSVAGSKHTLEEDDLVNGMDCLRAVIKESMRLHPPGTLLLPRELIEETTIAGYRIPKGTRTFVNVWAIGRNPSIWEAPDDFRPERFLGSSVDYRGQHFEFAPFGAGRRMCPGIGFSVTIIELALANLMLQFDWKLRDGMKEEDMDMTEAFGVTTRIKSSLLLVATPRF</sequence>
<dbReference type="CDD" id="cd11072">
    <property type="entry name" value="CYP71-like"/>
    <property type="match status" value="1"/>
</dbReference>
<evidence type="ECO:0000256" key="8">
    <source>
        <dbReference type="PIRSR" id="PIRSR602401-1"/>
    </source>
</evidence>
<dbReference type="GO" id="GO:0004497">
    <property type="term" value="F:monooxygenase activity"/>
    <property type="evidence" value="ECO:0007669"/>
    <property type="project" value="UniProtKB-KW"/>
</dbReference>
<keyword evidence="4 8" id="KW-0479">Metal-binding</keyword>
<gene>
    <name evidence="10" type="ORF">MUK42_01158</name>
</gene>
<dbReference type="InterPro" id="IPR002401">
    <property type="entry name" value="Cyt_P450_E_grp-I"/>
</dbReference>
<dbReference type="PROSITE" id="PS00086">
    <property type="entry name" value="CYTOCHROME_P450"/>
    <property type="match status" value="1"/>
</dbReference>
<dbReference type="InterPro" id="IPR001128">
    <property type="entry name" value="Cyt_P450"/>
</dbReference>
<reference evidence="10" key="1">
    <citation type="submission" date="2022-05" db="EMBL/GenBank/DDBJ databases">
        <title>The Musa troglodytarum L. genome provides insights into the mechanism of non-climacteric behaviour and enrichment of carotenoids.</title>
        <authorList>
            <person name="Wang J."/>
        </authorList>
    </citation>
    <scope>NUCLEOTIDE SEQUENCE</scope>
    <source>
        <tissue evidence="10">Leaf</tissue>
    </source>
</reference>
<dbReference type="PRINTS" id="PR00463">
    <property type="entry name" value="EP450I"/>
</dbReference>
<dbReference type="Pfam" id="PF00067">
    <property type="entry name" value="p450"/>
    <property type="match status" value="1"/>
</dbReference>
<evidence type="ECO:0000256" key="1">
    <source>
        <dbReference type="ARBA" id="ARBA00001971"/>
    </source>
</evidence>
<evidence type="ECO:0000313" key="11">
    <source>
        <dbReference type="Proteomes" id="UP001055439"/>
    </source>
</evidence>
<dbReference type="PRINTS" id="PR00385">
    <property type="entry name" value="P450"/>
</dbReference>
<dbReference type="Gene3D" id="1.10.630.10">
    <property type="entry name" value="Cytochrome P450"/>
    <property type="match status" value="1"/>
</dbReference>
<dbReference type="InterPro" id="IPR036396">
    <property type="entry name" value="Cyt_P450_sf"/>
</dbReference>
<evidence type="ECO:0000313" key="10">
    <source>
        <dbReference type="EMBL" id="URD92225.1"/>
    </source>
</evidence>
<organism evidence="10 11">
    <name type="scientific">Musa troglodytarum</name>
    <name type="common">fe'i banana</name>
    <dbReference type="NCBI Taxonomy" id="320322"/>
    <lineage>
        <taxon>Eukaryota</taxon>
        <taxon>Viridiplantae</taxon>
        <taxon>Streptophyta</taxon>
        <taxon>Embryophyta</taxon>
        <taxon>Tracheophyta</taxon>
        <taxon>Spermatophyta</taxon>
        <taxon>Magnoliopsida</taxon>
        <taxon>Liliopsida</taxon>
        <taxon>Zingiberales</taxon>
        <taxon>Musaceae</taxon>
        <taxon>Musa</taxon>
    </lineage>
</organism>
<dbReference type="AlphaFoldDB" id="A0A9E7FBE2"/>
<dbReference type="OrthoDB" id="1470350at2759"/>
<dbReference type="PANTHER" id="PTHR47955">
    <property type="entry name" value="CYTOCHROME P450 FAMILY 71 PROTEIN"/>
    <property type="match status" value="1"/>
</dbReference>
<evidence type="ECO:0000256" key="4">
    <source>
        <dbReference type="ARBA" id="ARBA00022723"/>
    </source>
</evidence>
<keyword evidence="3 8" id="KW-0349">Heme</keyword>
<name>A0A9E7FBE2_9LILI</name>
<dbReference type="GO" id="GO:0020037">
    <property type="term" value="F:heme binding"/>
    <property type="evidence" value="ECO:0007669"/>
    <property type="project" value="InterPro"/>
</dbReference>
<evidence type="ECO:0000256" key="6">
    <source>
        <dbReference type="ARBA" id="ARBA00023004"/>
    </source>
</evidence>
<dbReference type="GO" id="GO:0016705">
    <property type="term" value="F:oxidoreductase activity, acting on paired donors, with incorporation or reduction of molecular oxygen"/>
    <property type="evidence" value="ECO:0007669"/>
    <property type="project" value="InterPro"/>
</dbReference>
<comment type="cofactor">
    <cofactor evidence="1 8">
        <name>heme</name>
        <dbReference type="ChEBI" id="CHEBI:30413"/>
    </cofactor>
</comment>
<dbReference type="Proteomes" id="UP001055439">
    <property type="component" value="Chromosome 3"/>
</dbReference>
<dbReference type="GO" id="GO:0005506">
    <property type="term" value="F:iron ion binding"/>
    <property type="evidence" value="ECO:0007669"/>
    <property type="project" value="InterPro"/>
</dbReference>
<comment type="similarity">
    <text evidence="2 9">Belongs to the cytochrome P450 family.</text>
</comment>
<evidence type="ECO:0000256" key="3">
    <source>
        <dbReference type="ARBA" id="ARBA00022617"/>
    </source>
</evidence>
<protein>
    <submittedName>
        <fullName evidence="10">Cytochrome P450</fullName>
    </submittedName>
</protein>
<evidence type="ECO:0000256" key="9">
    <source>
        <dbReference type="RuleBase" id="RU000461"/>
    </source>
</evidence>
<evidence type="ECO:0000256" key="2">
    <source>
        <dbReference type="ARBA" id="ARBA00010617"/>
    </source>
</evidence>
<dbReference type="SUPFAM" id="SSF48264">
    <property type="entry name" value="Cytochrome P450"/>
    <property type="match status" value="1"/>
</dbReference>
<keyword evidence="11" id="KW-1185">Reference proteome</keyword>
<dbReference type="InterPro" id="IPR017972">
    <property type="entry name" value="Cyt_P450_CS"/>
</dbReference>
<dbReference type="EMBL" id="CP097505">
    <property type="protein sequence ID" value="URD92225.1"/>
    <property type="molecule type" value="Genomic_DNA"/>
</dbReference>
<keyword evidence="5 9" id="KW-0560">Oxidoreductase</keyword>
<accession>A0A9E7FBE2</accession>
<evidence type="ECO:0000256" key="7">
    <source>
        <dbReference type="ARBA" id="ARBA00023033"/>
    </source>
</evidence>
<evidence type="ECO:0000256" key="5">
    <source>
        <dbReference type="ARBA" id="ARBA00023002"/>
    </source>
</evidence>
<keyword evidence="7 9" id="KW-0503">Monooxygenase</keyword>
<dbReference type="FunFam" id="1.10.630.10:FF:000011">
    <property type="entry name" value="Cytochrome P450 83B1"/>
    <property type="match status" value="1"/>
</dbReference>
<proteinExistence type="inferred from homology"/>